<gene>
    <name evidence="1" type="ORF">H7344_06370</name>
</gene>
<sequence>MLSHLRIEIERGVPNYPEVHLLVDGERVLEVDGNSAANDPADILDTGALVPTDPPTRVAFYGCGCGTFGCSVVAGLVRRRGDTISWSDFRTITGAYHSALPEPGDRPDPLGPVAAFPDADVFHRSHDLPTIRFDAGQYLAAVEAATADRSWETRPRAVLRHLRALRPDLHAYAPRAGDAVHLSFHAGSMMDGVDVPVPAGPPEQLAAALVGLLEAGIHPRRIAVPGVWTAAHH</sequence>
<evidence type="ECO:0000313" key="2">
    <source>
        <dbReference type="Proteomes" id="UP000604001"/>
    </source>
</evidence>
<comment type="caution">
    <text evidence="1">The sequence shown here is derived from an EMBL/GenBank/DDBJ whole genome shotgun (WGS) entry which is preliminary data.</text>
</comment>
<name>A0ABR6U6A0_9ACTN</name>
<evidence type="ECO:0000313" key="1">
    <source>
        <dbReference type="EMBL" id="MBC2959915.1"/>
    </source>
</evidence>
<keyword evidence="2" id="KW-1185">Reference proteome</keyword>
<dbReference type="RefSeq" id="WP_186345180.1">
    <property type="nucleotide sequence ID" value="NZ_BMMR01000003.1"/>
</dbReference>
<proteinExistence type="predicted"/>
<reference evidence="1 2" key="1">
    <citation type="submission" date="2020-08" db="EMBL/GenBank/DDBJ databases">
        <title>novel species in genus Nocardioides.</title>
        <authorList>
            <person name="Zhang G."/>
        </authorList>
    </citation>
    <scope>NUCLEOTIDE SEQUENCE [LARGE SCALE GENOMIC DNA]</scope>
    <source>
        <strain evidence="1 2">SC8A-24</strain>
    </source>
</reference>
<organism evidence="1 2">
    <name type="scientific">Nocardioides deserti</name>
    <dbReference type="NCBI Taxonomy" id="1588644"/>
    <lineage>
        <taxon>Bacteria</taxon>
        <taxon>Bacillati</taxon>
        <taxon>Actinomycetota</taxon>
        <taxon>Actinomycetes</taxon>
        <taxon>Propionibacteriales</taxon>
        <taxon>Nocardioidaceae</taxon>
        <taxon>Nocardioides</taxon>
    </lineage>
</organism>
<dbReference type="Proteomes" id="UP000604001">
    <property type="component" value="Unassembled WGS sequence"/>
</dbReference>
<protein>
    <submittedName>
        <fullName evidence="1">Uncharacterized protein</fullName>
    </submittedName>
</protein>
<accession>A0ABR6U6A0</accession>
<dbReference type="EMBL" id="JACMYC010000003">
    <property type="protein sequence ID" value="MBC2959915.1"/>
    <property type="molecule type" value="Genomic_DNA"/>
</dbReference>